<dbReference type="Proteomes" id="UP001519345">
    <property type="component" value="Unassembled WGS sequence"/>
</dbReference>
<dbReference type="SUPFAM" id="SSF88659">
    <property type="entry name" value="Sigma3 and sigma4 domains of RNA polymerase sigma factors"/>
    <property type="match status" value="1"/>
</dbReference>
<sequence>MDQWKWMEYHVLTDMPIKEIAAREGVTIDAVKGWERLAKRRLMNTA</sequence>
<dbReference type="GO" id="GO:0000428">
    <property type="term" value="C:DNA-directed RNA polymerase complex"/>
    <property type="evidence" value="ECO:0007669"/>
    <property type="project" value="UniProtKB-KW"/>
</dbReference>
<name>A0ABS4IIM4_9BACI</name>
<accession>A0ABS4IIM4</accession>
<evidence type="ECO:0000313" key="2">
    <source>
        <dbReference type="Proteomes" id="UP001519345"/>
    </source>
</evidence>
<keyword evidence="1" id="KW-0804">Transcription</keyword>
<keyword evidence="2" id="KW-1185">Reference proteome</keyword>
<gene>
    <name evidence="1" type="ORF">J2Z83_002920</name>
</gene>
<reference evidence="1 2" key="1">
    <citation type="submission" date="2021-03" db="EMBL/GenBank/DDBJ databases">
        <title>Genomic Encyclopedia of Type Strains, Phase IV (KMG-IV): sequencing the most valuable type-strain genomes for metagenomic binning, comparative biology and taxonomic classification.</title>
        <authorList>
            <person name="Goeker M."/>
        </authorList>
    </citation>
    <scope>NUCLEOTIDE SEQUENCE [LARGE SCALE GENOMIC DNA]</scope>
    <source>
        <strain evidence="1 2">DSM 25609</strain>
    </source>
</reference>
<proteinExistence type="predicted"/>
<keyword evidence="1" id="KW-0240">DNA-directed RNA polymerase</keyword>
<evidence type="ECO:0000313" key="1">
    <source>
        <dbReference type="EMBL" id="MBP1970784.1"/>
    </source>
</evidence>
<comment type="caution">
    <text evidence="1">The sequence shown here is derived from an EMBL/GenBank/DDBJ whole genome shotgun (WGS) entry which is preliminary data.</text>
</comment>
<organism evidence="1 2">
    <name type="scientific">Virgibacillus natechei</name>
    <dbReference type="NCBI Taxonomy" id="1216297"/>
    <lineage>
        <taxon>Bacteria</taxon>
        <taxon>Bacillati</taxon>
        <taxon>Bacillota</taxon>
        <taxon>Bacilli</taxon>
        <taxon>Bacillales</taxon>
        <taxon>Bacillaceae</taxon>
        <taxon>Virgibacillus</taxon>
    </lineage>
</organism>
<dbReference type="InterPro" id="IPR013324">
    <property type="entry name" value="RNA_pol_sigma_r3/r4-like"/>
</dbReference>
<dbReference type="EMBL" id="JAGGKX010000017">
    <property type="protein sequence ID" value="MBP1970784.1"/>
    <property type="molecule type" value="Genomic_DNA"/>
</dbReference>
<dbReference type="RefSeq" id="WP_209463880.1">
    <property type="nucleotide sequence ID" value="NZ_CP110224.1"/>
</dbReference>
<protein>
    <submittedName>
        <fullName evidence="1">DNA-directed RNA polymerase specialized sigma24 family protein</fullName>
    </submittedName>
</protein>